<dbReference type="InterPro" id="IPR035647">
    <property type="entry name" value="EFG_III/V"/>
</dbReference>
<proteinExistence type="inferred from homology"/>
<dbReference type="AlphaFoldDB" id="A0A9D1FMU8"/>
<reference evidence="4" key="2">
    <citation type="journal article" date="2021" name="PeerJ">
        <title>Extensive microbial diversity within the chicken gut microbiome revealed by metagenomics and culture.</title>
        <authorList>
            <person name="Gilroy R."/>
            <person name="Ravi A."/>
            <person name="Getino M."/>
            <person name="Pursley I."/>
            <person name="Horton D.L."/>
            <person name="Alikhan N.F."/>
            <person name="Baker D."/>
            <person name="Gharbi K."/>
            <person name="Hall N."/>
            <person name="Watson M."/>
            <person name="Adriaenssens E.M."/>
            <person name="Foster-Nyarko E."/>
            <person name="Jarju S."/>
            <person name="Secka A."/>
            <person name="Antonio M."/>
            <person name="Oren A."/>
            <person name="Chaudhuri R.R."/>
            <person name="La Ragione R."/>
            <person name="Hildebrand F."/>
            <person name="Pallen M.J."/>
        </authorList>
    </citation>
    <scope>NUCLEOTIDE SEQUENCE</scope>
    <source>
        <strain evidence="4">CHK199-13235</strain>
    </source>
</reference>
<dbReference type="PANTHER" id="PTHR16301:SF20">
    <property type="entry name" value="IMPACT FAMILY MEMBER YIGZ"/>
    <property type="match status" value="1"/>
</dbReference>
<feature type="domain" description="UPF0029" evidence="3">
    <location>
        <begin position="139"/>
        <end position="192"/>
    </location>
</feature>
<dbReference type="InterPro" id="IPR036956">
    <property type="entry name" value="Impact_N_sf"/>
</dbReference>
<dbReference type="NCBIfam" id="TIGR00257">
    <property type="entry name" value="IMPACT_YIGZ"/>
    <property type="match status" value="1"/>
</dbReference>
<name>A0A9D1FMU8_9FIRM</name>
<evidence type="ECO:0000256" key="1">
    <source>
        <dbReference type="ARBA" id="ARBA00007665"/>
    </source>
</evidence>
<dbReference type="SUPFAM" id="SSF54211">
    <property type="entry name" value="Ribosomal protein S5 domain 2-like"/>
    <property type="match status" value="1"/>
</dbReference>
<protein>
    <submittedName>
        <fullName evidence="4">YigZ family protein</fullName>
    </submittedName>
</protein>
<sequence length="207" mass="23206">MKDYITIEGEAQAEFVERKSRFIGYCRHVETETEALAFVEQLKKQNWDATHNVFAYSLREGQLKRCSDDGEPQGTAGVPVLDVLQKSGVVDVCMVVTRYFGGILLGAGGLVRAYSHGASIALEAAKKLHMTPCTRLSLDMDYGWYGKVSYILPQYNILVEESSFTDRVSMTLLIKSSRKEKFQADLVELTNGCVVPKEIIEEYADMQ</sequence>
<dbReference type="InterPro" id="IPR023582">
    <property type="entry name" value="Impact"/>
</dbReference>
<feature type="domain" description="Impact N-terminal" evidence="2">
    <location>
        <begin position="18"/>
        <end position="121"/>
    </location>
</feature>
<dbReference type="EMBL" id="DVJP01000050">
    <property type="protein sequence ID" value="HIS76648.1"/>
    <property type="molecule type" value="Genomic_DNA"/>
</dbReference>
<dbReference type="InterPro" id="IPR015269">
    <property type="entry name" value="UPF0029_Impact_C"/>
</dbReference>
<evidence type="ECO:0000313" key="4">
    <source>
        <dbReference type="EMBL" id="HIS76648.1"/>
    </source>
</evidence>
<dbReference type="Gene3D" id="3.30.70.240">
    <property type="match status" value="1"/>
</dbReference>
<dbReference type="SUPFAM" id="SSF54980">
    <property type="entry name" value="EF-G C-terminal domain-like"/>
    <property type="match status" value="1"/>
</dbReference>
<dbReference type="GO" id="GO:0005737">
    <property type="term" value="C:cytoplasm"/>
    <property type="evidence" value="ECO:0007669"/>
    <property type="project" value="TreeGrafter"/>
</dbReference>
<dbReference type="Proteomes" id="UP000824002">
    <property type="component" value="Unassembled WGS sequence"/>
</dbReference>
<comment type="caution">
    <text evidence="4">The sequence shown here is derived from an EMBL/GenBank/DDBJ whole genome shotgun (WGS) entry which is preliminary data.</text>
</comment>
<dbReference type="InterPro" id="IPR020568">
    <property type="entry name" value="Ribosomal_Su5_D2-typ_SF"/>
</dbReference>
<dbReference type="Pfam" id="PF01205">
    <property type="entry name" value="Impact_N"/>
    <property type="match status" value="1"/>
</dbReference>
<evidence type="ECO:0000259" key="3">
    <source>
        <dbReference type="Pfam" id="PF09186"/>
    </source>
</evidence>
<reference evidence="4" key="1">
    <citation type="submission" date="2020-10" db="EMBL/GenBank/DDBJ databases">
        <authorList>
            <person name="Gilroy R."/>
        </authorList>
    </citation>
    <scope>NUCLEOTIDE SEQUENCE</scope>
    <source>
        <strain evidence="4">CHK199-13235</strain>
    </source>
</reference>
<dbReference type="PROSITE" id="PS00910">
    <property type="entry name" value="UPF0029"/>
    <property type="match status" value="1"/>
</dbReference>
<dbReference type="Gene3D" id="3.30.230.30">
    <property type="entry name" value="Impact, N-terminal domain"/>
    <property type="match status" value="1"/>
</dbReference>
<dbReference type="InterPro" id="IPR001498">
    <property type="entry name" value="Impact_N"/>
</dbReference>
<dbReference type="InterPro" id="IPR015796">
    <property type="entry name" value="Impact_YigZ-like"/>
</dbReference>
<accession>A0A9D1FMU8</accession>
<comment type="similarity">
    <text evidence="1">Belongs to the IMPACT family.</text>
</comment>
<organism evidence="4 5">
    <name type="scientific">Candidatus Merdivicinus excrementipullorum</name>
    <dbReference type="NCBI Taxonomy" id="2840867"/>
    <lineage>
        <taxon>Bacteria</taxon>
        <taxon>Bacillati</taxon>
        <taxon>Bacillota</taxon>
        <taxon>Clostridia</taxon>
        <taxon>Eubacteriales</taxon>
        <taxon>Oscillospiraceae</taxon>
        <taxon>Oscillospiraceae incertae sedis</taxon>
        <taxon>Candidatus Merdivicinus</taxon>
    </lineage>
</organism>
<evidence type="ECO:0000313" key="5">
    <source>
        <dbReference type="Proteomes" id="UP000824002"/>
    </source>
</evidence>
<evidence type="ECO:0000259" key="2">
    <source>
        <dbReference type="Pfam" id="PF01205"/>
    </source>
</evidence>
<dbReference type="PANTHER" id="PTHR16301">
    <property type="entry name" value="IMPACT-RELATED"/>
    <property type="match status" value="1"/>
</dbReference>
<gene>
    <name evidence="4" type="ORF">IAB51_07535</name>
</gene>
<dbReference type="GO" id="GO:0006446">
    <property type="term" value="P:regulation of translational initiation"/>
    <property type="evidence" value="ECO:0007669"/>
    <property type="project" value="TreeGrafter"/>
</dbReference>
<dbReference type="Pfam" id="PF09186">
    <property type="entry name" value="DUF1949"/>
    <property type="match status" value="1"/>
</dbReference>
<dbReference type="InterPro" id="IPR020569">
    <property type="entry name" value="UPF0029_Impact_CS"/>
</dbReference>